<reference evidence="2" key="1">
    <citation type="journal article" date="2015" name="Nat. Genet.">
        <title>The genome and transcriptome of the zoonotic hookworm Ancylostoma ceylanicum identify infection-specific gene families.</title>
        <authorList>
            <person name="Schwarz E.M."/>
            <person name="Hu Y."/>
            <person name="Antoshechkin I."/>
            <person name="Miller M.M."/>
            <person name="Sternberg P.W."/>
            <person name="Aroian R.V."/>
        </authorList>
    </citation>
    <scope>NUCLEOTIDE SEQUENCE</scope>
    <source>
        <strain evidence="2">HY135</strain>
    </source>
</reference>
<gene>
    <name evidence="1" type="primary">Acey_s0004.g1758</name>
    <name evidence="1" type="ORF">Y032_0004g1758</name>
</gene>
<protein>
    <submittedName>
        <fullName evidence="1">Uncharacterized protein</fullName>
    </submittedName>
</protein>
<dbReference type="EMBL" id="JARK01001340">
    <property type="protein sequence ID" value="EYC30764.1"/>
    <property type="molecule type" value="Genomic_DNA"/>
</dbReference>
<evidence type="ECO:0000313" key="2">
    <source>
        <dbReference type="Proteomes" id="UP000024635"/>
    </source>
</evidence>
<accession>A0A016VT41</accession>
<name>A0A016VT41_9BILA</name>
<comment type="caution">
    <text evidence="1">The sequence shown here is derived from an EMBL/GenBank/DDBJ whole genome shotgun (WGS) entry which is preliminary data.</text>
</comment>
<dbReference type="Proteomes" id="UP000024635">
    <property type="component" value="Unassembled WGS sequence"/>
</dbReference>
<sequence length="95" mass="10334">MTPLITPHSLYSYRIHLSHLSQETCLFLPSAARTLEGCARDAHMNRPITAKVRTSCHAAGAACITEITQGKCTNTTRIDQSLARSPVSLPCLAVR</sequence>
<keyword evidence="2" id="KW-1185">Reference proteome</keyword>
<evidence type="ECO:0000313" key="1">
    <source>
        <dbReference type="EMBL" id="EYC30764.1"/>
    </source>
</evidence>
<proteinExistence type="predicted"/>
<organism evidence="1 2">
    <name type="scientific">Ancylostoma ceylanicum</name>
    <dbReference type="NCBI Taxonomy" id="53326"/>
    <lineage>
        <taxon>Eukaryota</taxon>
        <taxon>Metazoa</taxon>
        <taxon>Ecdysozoa</taxon>
        <taxon>Nematoda</taxon>
        <taxon>Chromadorea</taxon>
        <taxon>Rhabditida</taxon>
        <taxon>Rhabditina</taxon>
        <taxon>Rhabditomorpha</taxon>
        <taxon>Strongyloidea</taxon>
        <taxon>Ancylostomatidae</taxon>
        <taxon>Ancylostomatinae</taxon>
        <taxon>Ancylostoma</taxon>
    </lineage>
</organism>
<dbReference type="AlphaFoldDB" id="A0A016VT41"/>